<evidence type="ECO:0000256" key="7">
    <source>
        <dbReference type="ARBA" id="ARBA00022898"/>
    </source>
</evidence>
<dbReference type="EC" id="2.6.1.9" evidence="9"/>
<dbReference type="Pfam" id="PF00155">
    <property type="entry name" value="Aminotran_1_2"/>
    <property type="match status" value="1"/>
</dbReference>
<keyword evidence="5 9" id="KW-0032">Aminotransferase</keyword>
<gene>
    <name evidence="9" type="primary">hisC</name>
    <name evidence="11" type="ORF">CYPRO_1066</name>
</gene>
<comment type="pathway">
    <text evidence="2 9">Amino-acid biosynthesis; L-histidine biosynthesis; L-histidine from 5-phospho-alpha-D-ribose 1-diphosphate: step 7/9.</text>
</comment>
<comment type="catalytic activity">
    <reaction evidence="8 9">
        <text>L-histidinol phosphate + 2-oxoglutarate = 3-(imidazol-4-yl)-2-oxopropyl phosphate + L-glutamate</text>
        <dbReference type="Rhea" id="RHEA:23744"/>
        <dbReference type="ChEBI" id="CHEBI:16810"/>
        <dbReference type="ChEBI" id="CHEBI:29985"/>
        <dbReference type="ChEBI" id="CHEBI:57766"/>
        <dbReference type="ChEBI" id="CHEBI:57980"/>
        <dbReference type="EC" id="2.6.1.9"/>
    </reaction>
</comment>
<keyword evidence="6 9" id="KW-0808">Transferase</keyword>
<evidence type="ECO:0000256" key="3">
    <source>
        <dbReference type="ARBA" id="ARBA00007970"/>
    </source>
</evidence>
<dbReference type="InterPro" id="IPR004839">
    <property type="entry name" value="Aminotransferase_I/II_large"/>
</dbReference>
<sequence length="368" mass="40990">MIPVPKHIEQLKPYVAGKTIEEVVAQYNPPRISKLASNENRLGCSQKAIDAAQQAVSTIMNYPDPACTLLRQKIAEKTGIPAERILPGSGSEGVMQLIIKTYFEPHEHALTASATFIGFLVLINSRGVGLRQLPLTSDYRFDTEALADAITADTRMVYIANPNNPTGTYITKTEFETFMARVPEHVMVIMDEAYHEFAAGLDDYPDAASYGYDNVISLRTFSKAYGLAGYRIGYCVAHPDIIKTLMKVKLPFEPSLPAQYAAMGALDDDDFLHRTQEMVAAARNRLYRFLTEKEMQFVPSASNSVMMVFDTEAQAVFFTEEMLKKGVILRRLPGFGLANCVRVTVGIDTEMEHFEQAFEAIYENLNPA</sequence>
<comment type="subunit">
    <text evidence="4 9">Homodimer.</text>
</comment>
<dbReference type="GO" id="GO:0004400">
    <property type="term" value="F:histidinol-phosphate transaminase activity"/>
    <property type="evidence" value="ECO:0007669"/>
    <property type="project" value="UniProtKB-UniRule"/>
</dbReference>
<dbReference type="InterPro" id="IPR050106">
    <property type="entry name" value="HistidinolP_aminotransfase"/>
</dbReference>
<dbReference type="CDD" id="cd00609">
    <property type="entry name" value="AAT_like"/>
    <property type="match status" value="1"/>
</dbReference>
<evidence type="ECO:0000256" key="2">
    <source>
        <dbReference type="ARBA" id="ARBA00005011"/>
    </source>
</evidence>
<dbReference type="Gene3D" id="3.40.640.10">
    <property type="entry name" value="Type I PLP-dependent aspartate aminotransferase-like (Major domain)"/>
    <property type="match status" value="1"/>
</dbReference>
<organism evidence="11 12">
    <name type="scientific">Cyclonatronum proteinivorum</name>
    <dbReference type="NCBI Taxonomy" id="1457365"/>
    <lineage>
        <taxon>Bacteria</taxon>
        <taxon>Pseudomonadati</taxon>
        <taxon>Balneolota</taxon>
        <taxon>Balneolia</taxon>
        <taxon>Balneolales</taxon>
        <taxon>Cyclonatronaceae</taxon>
        <taxon>Cyclonatronum</taxon>
    </lineage>
</organism>
<evidence type="ECO:0000256" key="8">
    <source>
        <dbReference type="ARBA" id="ARBA00047481"/>
    </source>
</evidence>
<comment type="cofactor">
    <cofactor evidence="1 9">
        <name>pyridoxal 5'-phosphate</name>
        <dbReference type="ChEBI" id="CHEBI:597326"/>
    </cofactor>
</comment>
<keyword evidence="9" id="KW-0368">Histidine biosynthesis</keyword>
<dbReference type="RefSeq" id="WP_114983610.1">
    <property type="nucleotide sequence ID" value="NZ_CP027806.1"/>
</dbReference>
<accession>A0A345UIM9</accession>
<evidence type="ECO:0000259" key="10">
    <source>
        <dbReference type="Pfam" id="PF00155"/>
    </source>
</evidence>
<dbReference type="NCBIfam" id="TIGR01141">
    <property type="entry name" value="hisC"/>
    <property type="match status" value="1"/>
</dbReference>
<dbReference type="GO" id="GO:0000105">
    <property type="term" value="P:L-histidine biosynthetic process"/>
    <property type="evidence" value="ECO:0007669"/>
    <property type="project" value="UniProtKB-UniRule"/>
</dbReference>
<evidence type="ECO:0000256" key="6">
    <source>
        <dbReference type="ARBA" id="ARBA00022679"/>
    </source>
</evidence>
<reference evidence="11 12" key="1">
    <citation type="submission" date="2018-03" db="EMBL/GenBank/DDBJ databases">
        <title>Phenotypic and genomic properties of Cyclonatronum proteinivorum gen. nov., sp. nov., a haloalkaliphilic bacteroidete from soda lakes possessing Na+-translocating rhodopsin.</title>
        <authorList>
            <person name="Toshchakov S.V."/>
            <person name="Korzhenkov A."/>
            <person name="Samarov N.I."/>
            <person name="Kublanov I.V."/>
            <person name="Muntyan M.S."/>
            <person name="Sorokin D.Y."/>
        </authorList>
    </citation>
    <scope>NUCLEOTIDE SEQUENCE [LARGE SCALE GENOMIC DNA]</scope>
    <source>
        <strain evidence="11 12">Omega</strain>
    </source>
</reference>
<dbReference type="EMBL" id="CP027806">
    <property type="protein sequence ID" value="AXJ00331.1"/>
    <property type="molecule type" value="Genomic_DNA"/>
</dbReference>
<keyword evidence="9" id="KW-0028">Amino-acid biosynthesis</keyword>
<comment type="similarity">
    <text evidence="3 9">Belongs to the class-II pyridoxal-phosphate-dependent aminotransferase family. Histidinol-phosphate aminotransferase subfamily.</text>
</comment>
<dbReference type="InterPro" id="IPR005861">
    <property type="entry name" value="HisP_aminotrans"/>
</dbReference>
<dbReference type="Gene3D" id="3.90.1150.10">
    <property type="entry name" value="Aspartate Aminotransferase, domain 1"/>
    <property type="match status" value="1"/>
</dbReference>
<dbReference type="AlphaFoldDB" id="A0A345UIM9"/>
<dbReference type="HAMAP" id="MF_01023">
    <property type="entry name" value="HisC_aminotrans_2"/>
    <property type="match status" value="1"/>
</dbReference>
<name>A0A345UIM9_9BACT</name>
<evidence type="ECO:0000313" key="12">
    <source>
        <dbReference type="Proteomes" id="UP000254808"/>
    </source>
</evidence>
<keyword evidence="12" id="KW-1185">Reference proteome</keyword>
<dbReference type="InterPro" id="IPR001917">
    <property type="entry name" value="Aminotrans_II_pyridoxalP_BS"/>
</dbReference>
<evidence type="ECO:0000256" key="1">
    <source>
        <dbReference type="ARBA" id="ARBA00001933"/>
    </source>
</evidence>
<evidence type="ECO:0000256" key="5">
    <source>
        <dbReference type="ARBA" id="ARBA00022576"/>
    </source>
</evidence>
<dbReference type="InterPro" id="IPR015421">
    <property type="entry name" value="PyrdxlP-dep_Trfase_major"/>
</dbReference>
<dbReference type="KEGG" id="cprv:CYPRO_1066"/>
<dbReference type="PROSITE" id="PS00599">
    <property type="entry name" value="AA_TRANSFER_CLASS_2"/>
    <property type="match status" value="1"/>
</dbReference>
<evidence type="ECO:0000313" key="11">
    <source>
        <dbReference type="EMBL" id="AXJ00331.1"/>
    </source>
</evidence>
<feature type="domain" description="Aminotransferase class I/classII large" evidence="10">
    <location>
        <begin position="34"/>
        <end position="352"/>
    </location>
</feature>
<dbReference type="Proteomes" id="UP000254808">
    <property type="component" value="Chromosome"/>
</dbReference>
<evidence type="ECO:0000256" key="4">
    <source>
        <dbReference type="ARBA" id="ARBA00011738"/>
    </source>
</evidence>
<feature type="modified residue" description="N6-(pyridoxal phosphate)lysine" evidence="9">
    <location>
        <position position="223"/>
    </location>
</feature>
<dbReference type="OrthoDB" id="9813612at2"/>
<proteinExistence type="inferred from homology"/>
<dbReference type="SUPFAM" id="SSF53383">
    <property type="entry name" value="PLP-dependent transferases"/>
    <property type="match status" value="1"/>
</dbReference>
<protein>
    <recommendedName>
        <fullName evidence="9">Histidinol-phosphate aminotransferase</fullName>
        <ecNumber evidence="9">2.6.1.9</ecNumber>
    </recommendedName>
    <alternativeName>
        <fullName evidence="9">Imidazole acetol-phosphate transaminase</fullName>
    </alternativeName>
</protein>
<dbReference type="UniPathway" id="UPA00031">
    <property type="reaction ID" value="UER00012"/>
</dbReference>
<evidence type="ECO:0000256" key="9">
    <source>
        <dbReference type="HAMAP-Rule" id="MF_01023"/>
    </source>
</evidence>
<dbReference type="PANTHER" id="PTHR43643">
    <property type="entry name" value="HISTIDINOL-PHOSPHATE AMINOTRANSFERASE 2"/>
    <property type="match status" value="1"/>
</dbReference>
<dbReference type="PANTHER" id="PTHR43643:SF3">
    <property type="entry name" value="HISTIDINOL-PHOSPHATE AMINOTRANSFERASE"/>
    <property type="match status" value="1"/>
</dbReference>
<dbReference type="InterPro" id="IPR015422">
    <property type="entry name" value="PyrdxlP-dep_Trfase_small"/>
</dbReference>
<dbReference type="GO" id="GO:0030170">
    <property type="term" value="F:pyridoxal phosphate binding"/>
    <property type="evidence" value="ECO:0007669"/>
    <property type="project" value="InterPro"/>
</dbReference>
<keyword evidence="7 9" id="KW-0663">Pyridoxal phosphate</keyword>
<dbReference type="InterPro" id="IPR015424">
    <property type="entry name" value="PyrdxlP-dep_Trfase"/>
</dbReference>